<dbReference type="SUPFAM" id="SSF88723">
    <property type="entry name" value="PIN domain-like"/>
    <property type="match status" value="1"/>
</dbReference>
<dbReference type="OrthoDB" id="9792229at2"/>
<dbReference type="PATRIC" id="fig|1348657.5.peg.2253"/>
<dbReference type="NCBIfam" id="TIGR00305">
    <property type="entry name" value="putative toxin-antitoxin system toxin component, PIN family"/>
    <property type="match status" value="1"/>
</dbReference>
<protein>
    <recommendedName>
        <fullName evidence="1">PIN domain-containing protein</fullName>
    </recommendedName>
</protein>
<dbReference type="InterPro" id="IPR002850">
    <property type="entry name" value="PIN_toxin-like"/>
</dbReference>
<organism evidence="2 3">
    <name type="scientific">Thauera terpenica 58Eu</name>
    <dbReference type="NCBI Taxonomy" id="1348657"/>
    <lineage>
        <taxon>Bacteria</taxon>
        <taxon>Pseudomonadati</taxon>
        <taxon>Pseudomonadota</taxon>
        <taxon>Betaproteobacteria</taxon>
        <taxon>Rhodocyclales</taxon>
        <taxon>Zoogloeaceae</taxon>
        <taxon>Thauera</taxon>
    </lineage>
</organism>
<dbReference type="RefSeq" id="WP_021249668.1">
    <property type="nucleotide sequence ID" value="NZ_ATJV01000059.1"/>
</dbReference>
<evidence type="ECO:0000259" key="1">
    <source>
        <dbReference type="SMART" id="SM00670"/>
    </source>
</evidence>
<dbReference type="InterPro" id="IPR002716">
    <property type="entry name" value="PIN_dom"/>
</dbReference>
<dbReference type="Proteomes" id="UP000015455">
    <property type="component" value="Unassembled WGS sequence"/>
</dbReference>
<evidence type="ECO:0000313" key="3">
    <source>
        <dbReference type="Proteomes" id="UP000015455"/>
    </source>
</evidence>
<keyword evidence="3" id="KW-1185">Reference proteome</keyword>
<proteinExistence type="predicted"/>
<dbReference type="InterPro" id="IPR029060">
    <property type="entry name" value="PIN-like_dom_sf"/>
</dbReference>
<dbReference type="STRING" id="1348657.M622_03875"/>
<dbReference type="AlphaFoldDB" id="S9ZDC2"/>
<evidence type="ECO:0000313" key="2">
    <source>
        <dbReference type="EMBL" id="EPZ15275.1"/>
    </source>
</evidence>
<feature type="domain" description="PIN" evidence="1">
    <location>
        <begin position="5"/>
        <end position="118"/>
    </location>
</feature>
<comment type="caution">
    <text evidence="2">The sequence shown here is derived from an EMBL/GenBank/DDBJ whole genome shotgun (WGS) entry which is preliminary data.</text>
</comment>
<dbReference type="PANTHER" id="PTHR34610">
    <property type="entry name" value="SSL7007 PROTEIN"/>
    <property type="match status" value="1"/>
</dbReference>
<dbReference type="eggNOG" id="COG1569">
    <property type="taxonomic scope" value="Bacteria"/>
</dbReference>
<gene>
    <name evidence="2" type="ORF">M622_03875</name>
</gene>
<dbReference type="EMBL" id="ATJV01000059">
    <property type="protein sequence ID" value="EPZ15275.1"/>
    <property type="molecule type" value="Genomic_DNA"/>
</dbReference>
<dbReference type="PANTHER" id="PTHR34610:SF4">
    <property type="entry name" value="SLL8027 PROTEIN"/>
    <property type="match status" value="1"/>
</dbReference>
<reference evidence="2 3" key="1">
    <citation type="submission" date="2013-06" db="EMBL/GenBank/DDBJ databases">
        <title>Draft genome sequence of Thauera terpenica.</title>
        <authorList>
            <person name="Liu B."/>
            <person name="Frostegard A.H."/>
            <person name="Shapleigh J.P."/>
        </authorList>
    </citation>
    <scope>NUCLEOTIDE SEQUENCE [LARGE SCALE GENOMIC DNA]</scope>
    <source>
        <strain evidence="2 3">58Eu</strain>
    </source>
</reference>
<name>S9ZDC2_9RHOO</name>
<sequence>MTEAAHCVVDTNVLVSRLLAPRSTAARAVDLALAGGNLLGSDETLTELTAVLTRPKFDPYVSRADRREFIRLLGGVMRIVPITRKVVACRDPRDDKFLELALAGEAAAIITGDKDLLVLHPWCDIPIVTPAEFIAMQASARNPAAP</sequence>
<dbReference type="Pfam" id="PF13470">
    <property type="entry name" value="PIN_3"/>
    <property type="match status" value="1"/>
</dbReference>
<dbReference type="SMART" id="SM00670">
    <property type="entry name" value="PINc"/>
    <property type="match status" value="1"/>
</dbReference>
<accession>S9ZDC2</accession>